<name>R7V9Q3_CAPTE</name>
<dbReference type="SUPFAM" id="SSF50044">
    <property type="entry name" value="SH3-domain"/>
    <property type="match status" value="2"/>
</dbReference>
<reference evidence="9" key="1">
    <citation type="submission" date="2012-12" db="EMBL/GenBank/DDBJ databases">
        <authorList>
            <person name="Hellsten U."/>
            <person name="Grimwood J."/>
            <person name="Chapman J.A."/>
            <person name="Shapiro H."/>
            <person name="Aerts A."/>
            <person name="Otillar R.P."/>
            <person name="Terry A.Y."/>
            <person name="Boore J.L."/>
            <person name="Simakov O."/>
            <person name="Marletaz F."/>
            <person name="Cho S.-J."/>
            <person name="Edsinger-Gonzales E."/>
            <person name="Havlak P."/>
            <person name="Kuo D.-H."/>
            <person name="Larsson T."/>
            <person name="Lv J."/>
            <person name="Arendt D."/>
            <person name="Savage R."/>
            <person name="Osoegawa K."/>
            <person name="de Jong P."/>
            <person name="Lindberg D.R."/>
            <person name="Seaver E.C."/>
            <person name="Weisblat D.A."/>
            <person name="Putnam N.H."/>
            <person name="Grigoriev I.V."/>
            <person name="Rokhsar D.S."/>
        </authorList>
    </citation>
    <scope>NUCLEOTIDE SEQUENCE</scope>
    <source>
        <strain evidence="9">I ESC-2004</strain>
    </source>
</reference>
<dbReference type="PROSITE" id="PS50001">
    <property type="entry name" value="SH2"/>
    <property type="match status" value="1"/>
</dbReference>
<proteinExistence type="predicted"/>
<dbReference type="Gene3D" id="2.30.30.40">
    <property type="entry name" value="SH3 Domains"/>
    <property type="match status" value="2"/>
</dbReference>
<dbReference type="InterPro" id="IPR043539">
    <property type="entry name" value="Grb2-like"/>
</dbReference>
<evidence type="ECO:0000313" key="8">
    <source>
        <dbReference type="EnsemblMetazoa" id="CapteP93061"/>
    </source>
</evidence>
<dbReference type="STRING" id="283909.R7V9Q3"/>
<protein>
    <recommendedName>
        <fullName evidence="10">SH2 domain-containing protein</fullName>
    </recommendedName>
</protein>
<dbReference type="PRINTS" id="PR00452">
    <property type="entry name" value="SH3DOMAIN"/>
</dbReference>
<dbReference type="Pfam" id="PF00017">
    <property type="entry name" value="SH2"/>
    <property type="match status" value="1"/>
</dbReference>
<reference evidence="7 9" key="2">
    <citation type="journal article" date="2013" name="Nature">
        <title>Insights into bilaterian evolution from three spiralian genomes.</title>
        <authorList>
            <person name="Simakov O."/>
            <person name="Marletaz F."/>
            <person name="Cho S.J."/>
            <person name="Edsinger-Gonzales E."/>
            <person name="Havlak P."/>
            <person name="Hellsten U."/>
            <person name="Kuo D.H."/>
            <person name="Larsson T."/>
            <person name="Lv J."/>
            <person name="Arendt D."/>
            <person name="Savage R."/>
            <person name="Osoegawa K."/>
            <person name="de Jong P."/>
            <person name="Grimwood J."/>
            <person name="Chapman J.A."/>
            <person name="Shapiro H."/>
            <person name="Aerts A."/>
            <person name="Otillar R.P."/>
            <person name="Terry A.Y."/>
            <person name="Boore J.L."/>
            <person name="Grigoriev I.V."/>
            <person name="Lindberg D.R."/>
            <person name="Seaver E.C."/>
            <person name="Weisblat D.A."/>
            <person name="Putnam N.H."/>
            <person name="Rokhsar D.S."/>
        </authorList>
    </citation>
    <scope>NUCLEOTIDE SEQUENCE</scope>
    <source>
        <strain evidence="7 9">I ESC-2004</strain>
    </source>
</reference>
<dbReference type="OrthoDB" id="10255964at2759"/>
<evidence type="ECO:0000256" key="1">
    <source>
        <dbReference type="ARBA" id="ARBA00022443"/>
    </source>
</evidence>
<keyword evidence="1 4" id="KW-0728">SH3 domain</keyword>
<gene>
    <name evidence="7" type="ORF">CAPTEDRAFT_93061</name>
</gene>
<evidence type="ECO:0000313" key="7">
    <source>
        <dbReference type="EMBL" id="ELU15212.1"/>
    </source>
</evidence>
<dbReference type="AlphaFoldDB" id="R7V9Q3"/>
<sequence length="220" mass="25132">MEARALYDYNASEDDELSFKKNDKIKVKKTTTLENDWFKARIGYKTGIVPITYIRLHPHSWYVEEFGRDEANAMLQAKTSIGQDMQPDGAFIIRPSDSEAPFAVSVKVGSAVQHLKIKMSDYASYTIWDDETFKSLNELVEYYRKYSILKSKHLLLTDIKTELVEALYDLPANKPGYLALKRGDIITVIHRRDENWLLGTNNKTAARSRGLVPCNYVGAV</sequence>
<dbReference type="Pfam" id="PF00018">
    <property type="entry name" value="SH3_1"/>
    <property type="match status" value="2"/>
</dbReference>
<dbReference type="SMART" id="SM00252">
    <property type="entry name" value="SH2"/>
    <property type="match status" value="1"/>
</dbReference>
<dbReference type="Gene3D" id="3.30.505.10">
    <property type="entry name" value="SH2 domain"/>
    <property type="match status" value="1"/>
</dbReference>
<dbReference type="InterPro" id="IPR000980">
    <property type="entry name" value="SH2"/>
</dbReference>
<dbReference type="PROSITE" id="PS50002">
    <property type="entry name" value="SH3"/>
    <property type="match status" value="2"/>
</dbReference>
<accession>R7V9Q3</accession>
<evidence type="ECO:0000256" key="3">
    <source>
        <dbReference type="PROSITE-ProRule" id="PRU00191"/>
    </source>
</evidence>
<evidence type="ECO:0000313" key="9">
    <source>
        <dbReference type="Proteomes" id="UP000014760"/>
    </source>
</evidence>
<evidence type="ECO:0000259" key="5">
    <source>
        <dbReference type="PROSITE" id="PS50001"/>
    </source>
</evidence>
<dbReference type="SMART" id="SM00326">
    <property type="entry name" value="SH3"/>
    <property type="match status" value="2"/>
</dbReference>
<organism evidence="7">
    <name type="scientific">Capitella teleta</name>
    <name type="common">Polychaete worm</name>
    <dbReference type="NCBI Taxonomy" id="283909"/>
    <lineage>
        <taxon>Eukaryota</taxon>
        <taxon>Metazoa</taxon>
        <taxon>Spiralia</taxon>
        <taxon>Lophotrochozoa</taxon>
        <taxon>Annelida</taxon>
        <taxon>Polychaeta</taxon>
        <taxon>Sedentaria</taxon>
        <taxon>Scolecida</taxon>
        <taxon>Capitellidae</taxon>
        <taxon>Capitella</taxon>
    </lineage>
</organism>
<evidence type="ECO:0000256" key="4">
    <source>
        <dbReference type="PROSITE-ProRule" id="PRU00192"/>
    </source>
</evidence>
<dbReference type="EMBL" id="KB293927">
    <property type="protein sequence ID" value="ELU15212.1"/>
    <property type="molecule type" value="Genomic_DNA"/>
</dbReference>
<dbReference type="InterPro" id="IPR001452">
    <property type="entry name" value="SH3_domain"/>
</dbReference>
<dbReference type="Proteomes" id="UP000014760">
    <property type="component" value="Unassembled WGS sequence"/>
</dbReference>
<dbReference type="InterPro" id="IPR036028">
    <property type="entry name" value="SH3-like_dom_sf"/>
</dbReference>
<dbReference type="InterPro" id="IPR036860">
    <property type="entry name" value="SH2_dom_sf"/>
</dbReference>
<dbReference type="OMA" id="XQPTYVQ"/>
<dbReference type="EnsemblMetazoa" id="CapteT93061">
    <property type="protein sequence ID" value="CapteP93061"/>
    <property type="gene ID" value="CapteG93061"/>
</dbReference>
<dbReference type="CDD" id="cd00174">
    <property type="entry name" value="SH3"/>
    <property type="match status" value="1"/>
</dbReference>
<dbReference type="PANTHER" id="PTHR46037">
    <property type="entry name" value="PROTEIN ENHANCER OF SEVENLESS 2B"/>
    <property type="match status" value="1"/>
</dbReference>
<reference evidence="8" key="3">
    <citation type="submission" date="2015-06" db="UniProtKB">
        <authorList>
            <consortium name="EnsemblMetazoa"/>
        </authorList>
    </citation>
    <scope>IDENTIFICATION</scope>
</reference>
<dbReference type="FunCoup" id="R7V9Q3">
    <property type="interactions" value="1673"/>
</dbReference>
<dbReference type="SUPFAM" id="SSF55550">
    <property type="entry name" value="SH2 domain"/>
    <property type="match status" value="1"/>
</dbReference>
<evidence type="ECO:0008006" key="10">
    <source>
        <dbReference type="Google" id="ProtNLM"/>
    </source>
</evidence>
<dbReference type="HOGENOM" id="CLU_073617_1_0_1"/>
<dbReference type="PRINTS" id="PR00401">
    <property type="entry name" value="SH2DOMAIN"/>
</dbReference>
<feature type="domain" description="SH3" evidence="6">
    <location>
        <begin position="159"/>
        <end position="220"/>
    </location>
</feature>
<feature type="domain" description="SH2" evidence="5">
    <location>
        <begin position="61"/>
        <end position="159"/>
    </location>
</feature>
<keyword evidence="9" id="KW-1185">Reference proteome</keyword>
<evidence type="ECO:0000256" key="2">
    <source>
        <dbReference type="ARBA" id="ARBA00022999"/>
    </source>
</evidence>
<keyword evidence="2 3" id="KW-0727">SH2 domain</keyword>
<feature type="domain" description="SH3" evidence="6">
    <location>
        <begin position="1"/>
        <end position="59"/>
    </location>
</feature>
<evidence type="ECO:0000259" key="6">
    <source>
        <dbReference type="PROSITE" id="PS50002"/>
    </source>
</evidence>
<dbReference type="EMBL" id="AMQN01004604">
    <property type="status" value="NOT_ANNOTATED_CDS"/>
    <property type="molecule type" value="Genomic_DNA"/>
</dbReference>